<keyword evidence="7" id="KW-0378">Hydrolase</keyword>
<feature type="chain" id="PRO_5019567862" description="ABC transporter domain-containing protein" evidence="13">
    <location>
        <begin position="23"/>
        <end position="640"/>
    </location>
</feature>
<protein>
    <recommendedName>
        <fullName evidence="14">ABC transporter domain-containing protein</fullName>
    </recommendedName>
</protein>
<dbReference type="InterPro" id="IPR032781">
    <property type="entry name" value="ABC_tran_Xtn"/>
</dbReference>
<dbReference type="PROSITE" id="PS00211">
    <property type="entry name" value="ABC_TRANSPORTER_1"/>
    <property type="match status" value="1"/>
</dbReference>
<dbReference type="PANTHER" id="PTHR43858:SF1">
    <property type="entry name" value="ABC TRANSPORTER-RELATED PROTEIN"/>
    <property type="match status" value="1"/>
</dbReference>
<dbReference type="GO" id="GO:0005524">
    <property type="term" value="F:ATP binding"/>
    <property type="evidence" value="ECO:0007669"/>
    <property type="project" value="UniProtKB-KW"/>
</dbReference>
<evidence type="ECO:0000256" key="5">
    <source>
        <dbReference type="ARBA" id="ARBA00022737"/>
    </source>
</evidence>
<organism evidence="15 16">
    <name type="scientific">Pseudo-nitzschia multistriata</name>
    <dbReference type="NCBI Taxonomy" id="183589"/>
    <lineage>
        <taxon>Eukaryota</taxon>
        <taxon>Sar</taxon>
        <taxon>Stramenopiles</taxon>
        <taxon>Ochrophyta</taxon>
        <taxon>Bacillariophyta</taxon>
        <taxon>Bacillariophyceae</taxon>
        <taxon>Bacillariophycidae</taxon>
        <taxon>Bacillariales</taxon>
        <taxon>Bacillariaceae</taxon>
        <taxon>Pseudo-nitzschia</taxon>
    </lineage>
</organism>
<dbReference type="GO" id="GO:0045900">
    <property type="term" value="P:negative regulation of translational elongation"/>
    <property type="evidence" value="ECO:0007669"/>
    <property type="project" value="InterPro"/>
</dbReference>
<dbReference type="OrthoDB" id="6500128at2759"/>
<proteinExistence type="inferred from homology"/>
<dbReference type="PANTHER" id="PTHR43858">
    <property type="entry name" value="ENERGY-DEPENDENT TRANSLATIONAL THROTTLE PROTEIN ETTA"/>
    <property type="match status" value="1"/>
</dbReference>
<feature type="compositionally biased region" description="Gly residues" evidence="12">
    <location>
        <begin position="50"/>
        <end position="64"/>
    </location>
</feature>
<dbReference type="Pfam" id="PF12848">
    <property type="entry name" value="ABC_tran_Xtn"/>
    <property type="match status" value="1"/>
</dbReference>
<dbReference type="Proteomes" id="UP000291116">
    <property type="component" value="Unassembled WGS sequence"/>
</dbReference>
<dbReference type="Pfam" id="PF00005">
    <property type="entry name" value="ABC_tran"/>
    <property type="match status" value="2"/>
</dbReference>
<evidence type="ECO:0000256" key="12">
    <source>
        <dbReference type="SAM" id="MobiDB-lite"/>
    </source>
</evidence>
<gene>
    <name evidence="15" type="ORF">PSNMU_V1.4_AUG-EV-PASAV3_0010830</name>
</gene>
<dbReference type="GO" id="GO:0000049">
    <property type="term" value="F:tRNA binding"/>
    <property type="evidence" value="ECO:0007669"/>
    <property type="project" value="UniProtKB-KW"/>
</dbReference>
<keyword evidence="11" id="KW-0648">Protein biosynthesis</keyword>
<reference evidence="15 16" key="1">
    <citation type="submission" date="2019-01" db="EMBL/GenBank/DDBJ databases">
        <authorList>
            <person name="Ferrante I. M."/>
        </authorList>
    </citation>
    <scope>NUCLEOTIDE SEQUENCE [LARGE SCALE GENOMIC DNA]</scope>
    <source>
        <strain evidence="15 16">B856</strain>
    </source>
</reference>
<comment type="similarity">
    <text evidence="1">Belongs to the ABC transporter superfamily. ABCF family. Translational throttle EttA subfamily.</text>
</comment>
<dbReference type="SMART" id="SM00382">
    <property type="entry name" value="AAA"/>
    <property type="match status" value="2"/>
</dbReference>
<dbReference type="CDD" id="cd03221">
    <property type="entry name" value="ABCF_EF-3"/>
    <property type="match status" value="2"/>
</dbReference>
<feature type="domain" description="ABC transporter" evidence="14">
    <location>
        <begin position="409"/>
        <end position="627"/>
    </location>
</feature>
<evidence type="ECO:0000256" key="7">
    <source>
        <dbReference type="ARBA" id="ARBA00022801"/>
    </source>
</evidence>
<keyword evidence="13" id="KW-0732">Signal</keyword>
<keyword evidence="8" id="KW-0067">ATP-binding</keyword>
<dbReference type="NCBIfam" id="TIGR03719">
    <property type="entry name" value="ABC_ABC_ChvD"/>
    <property type="match status" value="1"/>
</dbReference>
<dbReference type="EMBL" id="CAACVS010000026">
    <property type="protein sequence ID" value="VEU34351.1"/>
    <property type="molecule type" value="Genomic_DNA"/>
</dbReference>
<dbReference type="InterPro" id="IPR017871">
    <property type="entry name" value="ABC_transporter-like_CS"/>
</dbReference>
<evidence type="ECO:0000256" key="3">
    <source>
        <dbReference type="ARBA" id="ARBA00022555"/>
    </source>
</evidence>
<evidence type="ECO:0000256" key="11">
    <source>
        <dbReference type="ARBA" id="ARBA00022917"/>
    </source>
</evidence>
<keyword evidence="16" id="KW-1185">Reference proteome</keyword>
<feature type="domain" description="ABC transporter" evidence="14">
    <location>
        <begin position="87"/>
        <end position="343"/>
    </location>
</feature>
<keyword evidence="4" id="KW-0699">rRNA-binding</keyword>
<dbReference type="FunFam" id="3.40.50.300:FF:000183">
    <property type="entry name" value="ABC transporter ATP-binding protein yjjK"/>
    <property type="match status" value="1"/>
</dbReference>
<sequence length="640" mass="70329">MFSSQILVFVLATSALLHPAQSFAPPSLLSASSKASSLVLNGKKSKRKGGGGGYSGGGKKGGGQQPRQEKQSVQDQRFDAATRQFMFTLSGLSKMLPDKSKKILDNIHLSFYPGAKIGIVGLNGSGKSTLLKIMAGVDTEYDGLARPLPGASIGYLAQEPVLEFPTVQENIDEAMKSSQAVLDEYNEKSMKLADPDITDDEMTQIMEDIEKLNDQIEAGDMWELDRVVSRAMDSLRVPPGDALVENLSGGEKRRTALCRLLLENHDMLLLDEPTNHLDAESIQWLETYLDKFKGTVVCITHDRYFLNNCAGWILELDRGKGYPHEGNYETFLDMKNKRLEEEKKAETAAAKAVANELEWIRTNPKAKGNKSKARLNRYDELLLAAAPTELRNAGQIYIPPGPRLGNEVIEVTNLKKSFGDRLLIDDLSFSLPPAGIVGVVGPNGAGKSTLIKMLTGLEEPDSGTIKVGDTVKMVSVGQERMDELDSSKTVFDEISEGLDEIELGTSSIMSRAYLSWFGFKGQSQQSKVGNLSGGERNRAQLAKLMKAGGNLIILDEPSNDLDVEVLRSLEEGLLNFAGSAFVVSHDRYMLDRLCTHILACEGDSKWHYFPGNYAEYEEDRMKRLGESSIKRITYAPLVNS</sequence>
<name>A0A448YX35_9STRA</name>
<keyword evidence="3" id="KW-0820">tRNA-binding</keyword>
<dbReference type="FunFam" id="3.40.50.300:FF:000011">
    <property type="entry name" value="Putative ABC transporter ATP-binding component"/>
    <property type="match status" value="1"/>
</dbReference>
<evidence type="ECO:0000256" key="2">
    <source>
        <dbReference type="ARBA" id="ARBA00022490"/>
    </source>
</evidence>
<keyword evidence="6" id="KW-0547">Nucleotide-binding</keyword>
<dbReference type="InterPro" id="IPR003439">
    <property type="entry name" value="ABC_transporter-like_ATP-bd"/>
</dbReference>
<evidence type="ECO:0000313" key="15">
    <source>
        <dbReference type="EMBL" id="VEU34351.1"/>
    </source>
</evidence>
<dbReference type="NCBIfam" id="NF008775">
    <property type="entry name" value="PRK11819.1"/>
    <property type="match status" value="1"/>
</dbReference>
<dbReference type="Gene3D" id="3.40.50.300">
    <property type="entry name" value="P-loop containing nucleotide triphosphate hydrolases"/>
    <property type="match status" value="2"/>
</dbReference>
<feature type="region of interest" description="Disordered" evidence="12">
    <location>
        <begin position="40"/>
        <end position="75"/>
    </location>
</feature>
<evidence type="ECO:0000256" key="1">
    <source>
        <dbReference type="ARBA" id="ARBA00005868"/>
    </source>
</evidence>
<dbReference type="AlphaFoldDB" id="A0A448YX35"/>
<evidence type="ECO:0000256" key="13">
    <source>
        <dbReference type="SAM" id="SignalP"/>
    </source>
</evidence>
<dbReference type="InterPro" id="IPR027417">
    <property type="entry name" value="P-loop_NTPase"/>
</dbReference>
<evidence type="ECO:0000259" key="14">
    <source>
        <dbReference type="PROSITE" id="PS50893"/>
    </source>
</evidence>
<dbReference type="GO" id="GO:0016887">
    <property type="term" value="F:ATP hydrolysis activity"/>
    <property type="evidence" value="ECO:0007669"/>
    <property type="project" value="InterPro"/>
</dbReference>
<dbReference type="HAMAP" id="MF_00847">
    <property type="entry name" value="EttA"/>
    <property type="match status" value="1"/>
</dbReference>
<dbReference type="GO" id="GO:0006412">
    <property type="term" value="P:translation"/>
    <property type="evidence" value="ECO:0007669"/>
    <property type="project" value="UniProtKB-KW"/>
</dbReference>
<keyword evidence="2" id="KW-0963">Cytoplasm</keyword>
<dbReference type="InterPro" id="IPR003593">
    <property type="entry name" value="AAA+_ATPase"/>
</dbReference>
<keyword evidence="9" id="KW-0810">Translation regulation</keyword>
<evidence type="ECO:0000256" key="9">
    <source>
        <dbReference type="ARBA" id="ARBA00022845"/>
    </source>
</evidence>
<evidence type="ECO:0000313" key="16">
    <source>
        <dbReference type="Proteomes" id="UP000291116"/>
    </source>
</evidence>
<evidence type="ECO:0000256" key="10">
    <source>
        <dbReference type="ARBA" id="ARBA00022884"/>
    </source>
</evidence>
<dbReference type="PROSITE" id="PS50893">
    <property type="entry name" value="ABC_TRANSPORTER_2"/>
    <property type="match status" value="2"/>
</dbReference>
<dbReference type="SUPFAM" id="SSF52540">
    <property type="entry name" value="P-loop containing nucleoside triphosphate hydrolases"/>
    <property type="match status" value="2"/>
</dbReference>
<keyword evidence="5" id="KW-0677">Repeat</keyword>
<dbReference type="GO" id="GO:0019843">
    <property type="term" value="F:rRNA binding"/>
    <property type="evidence" value="ECO:0007669"/>
    <property type="project" value="UniProtKB-KW"/>
</dbReference>
<evidence type="ECO:0000256" key="8">
    <source>
        <dbReference type="ARBA" id="ARBA00022840"/>
    </source>
</evidence>
<dbReference type="InterPro" id="IPR022374">
    <property type="entry name" value="EttA"/>
</dbReference>
<keyword evidence="10" id="KW-0694">RNA-binding</keyword>
<accession>A0A448YX35</accession>
<evidence type="ECO:0000256" key="6">
    <source>
        <dbReference type="ARBA" id="ARBA00022741"/>
    </source>
</evidence>
<evidence type="ECO:0000256" key="4">
    <source>
        <dbReference type="ARBA" id="ARBA00022730"/>
    </source>
</evidence>
<feature type="signal peptide" evidence="13">
    <location>
        <begin position="1"/>
        <end position="22"/>
    </location>
</feature>